<protein>
    <recommendedName>
        <fullName evidence="1">LicD/FKTN/FKRP nucleotidyltransferase domain-containing protein</fullName>
    </recommendedName>
</protein>
<reference evidence="2 3" key="1">
    <citation type="journal article" date="2015" name="Genome Announc.">
        <title>Expanding the biotechnology potential of lactobacilli through comparative genomics of 213 strains and associated genera.</title>
        <authorList>
            <person name="Sun Z."/>
            <person name="Harris H.M."/>
            <person name="McCann A."/>
            <person name="Guo C."/>
            <person name="Argimon S."/>
            <person name="Zhang W."/>
            <person name="Yang X."/>
            <person name="Jeffery I.B."/>
            <person name="Cooney J.C."/>
            <person name="Kagawa T.F."/>
            <person name="Liu W."/>
            <person name="Song Y."/>
            <person name="Salvetti E."/>
            <person name="Wrobel A."/>
            <person name="Rasinkangas P."/>
            <person name="Parkhill J."/>
            <person name="Rea M.C."/>
            <person name="O'Sullivan O."/>
            <person name="Ritari J."/>
            <person name="Douillard F.P."/>
            <person name="Paul Ross R."/>
            <person name="Yang R."/>
            <person name="Briner A.E."/>
            <person name="Felis G.E."/>
            <person name="de Vos W.M."/>
            <person name="Barrangou R."/>
            <person name="Klaenhammer T.R."/>
            <person name="Caufield P.W."/>
            <person name="Cui Y."/>
            <person name="Zhang H."/>
            <person name="O'Toole P.W."/>
        </authorList>
    </citation>
    <scope>NUCLEOTIDE SEQUENCE [LARGE SCALE GENOMIC DNA]</scope>
    <source>
        <strain evidence="2 3">DSM 20014</strain>
    </source>
</reference>
<evidence type="ECO:0000313" key="3">
    <source>
        <dbReference type="Proteomes" id="UP000051673"/>
    </source>
</evidence>
<dbReference type="InterPro" id="IPR007074">
    <property type="entry name" value="LicD/FKTN/FKRP_NTP_transf"/>
</dbReference>
<dbReference type="EMBL" id="JQCD01000009">
    <property type="protein sequence ID" value="KRN77834.1"/>
    <property type="molecule type" value="Genomic_DNA"/>
</dbReference>
<gene>
    <name evidence="2" type="ORF">IV67_GL001361</name>
</gene>
<dbReference type="AlphaFoldDB" id="A0A0R2JT60"/>
<dbReference type="PANTHER" id="PTHR43404:SF2">
    <property type="entry name" value="LIPOPOLYSACCHARIDE CHOLINEPHOSPHOTRANSFERASE LICD"/>
    <property type="match status" value="1"/>
</dbReference>
<comment type="caution">
    <text evidence="2">The sequence shown here is derived from an EMBL/GenBank/DDBJ whole genome shotgun (WGS) entry which is preliminary data.</text>
</comment>
<accession>A0A0R2JT60</accession>
<dbReference type="STRING" id="1620.IV67_GL001361"/>
<dbReference type="PANTHER" id="PTHR43404">
    <property type="entry name" value="LIPOPOLYSACCHARIDE CHOLINEPHOSPHOTRANSFERASE LICD"/>
    <property type="match status" value="1"/>
</dbReference>
<keyword evidence="3" id="KW-1185">Reference proteome</keyword>
<proteinExistence type="predicted"/>
<dbReference type="InterPro" id="IPR052942">
    <property type="entry name" value="LPS_cholinephosphotransferase"/>
</dbReference>
<feature type="domain" description="LicD/FKTN/FKRP nucleotidyltransferase" evidence="1">
    <location>
        <begin position="27"/>
        <end position="245"/>
    </location>
</feature>
<evidence type="ECO:0000313" key="2">
    <source>
        <dbReference type="EMBL" id="KRN77834.1"/>
    </source>
</evidence>
<dbReference type="PATRIC" id="fig|1620.3.peg.1376"/>
<dbReference type="Proteomes" id="UP000051673">
    <property type="component" value="Unassembled WGS sequence"/>
</dbReference>
<dbReference type="GO" id="GO:0009100">
    <property type="term" value="P:glycoprotein metabolic process"/>
    <property type="evidence" value="ECO:0007669"/>
    <property type="project" value="UniProtKB-ARBA"/>
</dbReference>
<dbReference type="RefSeq" id="WP_057786232.1">
    <property type="nucleotide sequence ID" value="NZ_JQCD01000009.1"/>
</dbReference>
<dbReference type="Pfam" id="PF04991">
    <property type="entry name" value="LicD"/>
    <property type="match status" value="1"/>
</dbReference>
<organism evidence="2 3">
    <name type="scientific">Weissella minor</name>
    <dbReference type="NCBI Taxonomy" id="1620"/>
    <lineage>
        <taxon>Bacteria</taxon>
        <taxon>Bacillati</taxon>
        <taxon>Bacillota</taxon>
        <taxon>Bacilli</taxon>
        <taxon>Lactobacillales</taxon>
        <taxon>Lactobacillaceae</taxon>
        <taxon>Weissella</taxon>
    </lineage>
</organism>
<evidence type="ECO:0000259" key="1">
    <source>
        <dbReference type="Pfam" id="PF04991"/>
    </source>
</evidence>
<sequence>MTEELSHSEVHETMTDMLADLAVFAMNQDLKLFLLGGTLLGKIRDGELIPWDDDIDVGLRREDYEKFKTQYSSKNPNYYLLTEEEAQNDFPYMRLIDKTTHSKSKYYEQKHGIFIDIFPIDDFSKNKIQLDIFFIKHKYLNVMRNIGRSTGKYPKKAKAKKIKEMLRQALPNLSAHKLAVSEDKYVKKFAGNPKKPKQSGVLNGMYGRKEVFPAKMWREVERVDFLGIPVWQVKNYDEYLTQFFGNWHVKEKHEKKHGSFYKGEG</sequence>
<name>A0A0R2JT60_9LACO</name>